<evidence type="ECO:0000313" key="6">
    <source>
        <dbReference type="Proteomes" id="UP000009009"/>
    </source>
</evidence>
<dbReference type="GO" id="GO:0050664">
    <property type="term" value="F:oxidoreductase activity, acting on NAD(P)H, oxygen as acceptor"/>
    <property type="evidence" value="ECO:0007669"/>
    <property type="project" value="TreeGrafter"/>
</dbReference>
<dbReference type="PRINTS" id="PR00080">
    <property type="entry name" value="SDRFAMILY"/>
</dbReference>
<evidence type="ECO:0000256" key="3">
    <source>
        <dbReference type="ARBA" id="ARBA00023002"/>
    </source>
</evidence>
<dbReference type="PhylomeDB" id="H0GWI1"/>
<evidence type="ECO:0000256" key="4">
    <source>
        <dbReference type="RuleBase" id="RU000363"/>
    </source>
</evidence>
<keyword evidence="3" id="KW-0560">Oxidoreductase</keyword>
<evidence type="ECO:0000313" key="5">
    <source>
        <dbReference type="EMBL" id="EHN01842.1"/>
    </source>
</evidence>
<dbReference type="OrthoDB" id="153074at2759"/>
<evidence type="ECO:0000256" key="1">
    <source>
        <dbReference type="ARBA" id="ARBA00006484"/>
    </source>
</evidence>
<protein>
    <submittedName>
        <fullName evidence="5">YIR035C-like protein</fullName>
    </submittedName>
</protein>
<sequence>MDKISDSRVQQIRKNMGKVILVTGVSRGIGKSIVDVLFSLDKDTVVYGVARSEVPLKKLKEAYGDRFFYVVGDITDDSVLKQLVSDAVKGHGKIDSLVANAGVLEPVQNVNEIDVSAWRKLYDINFFSIVSLVGIALPELKKTNGSVVFVSSDACNMYFSSWGAYGSSKAALNHFAMTLANEEKQVKTIAVAPGIVDTDMQVNIRENVGPSSMSAEQLKMFRGLKEKNQLLDSSVPATVYAKLALHGIPDGVNGQYLSYNDTALKDFMP</sequence>
<dbReference type="Gene3D" id="3.40.50.720">
    <property type="entry name" value="NAD(P)-binding Rossmann-like Domain"/>
    <property type="match status" value="1"/>
</dbReference>
<reference evidence="5 6" key="1">
    <citation type="journal article" date="2012" name="FEMS Yeast Res.">
        <title>The genome sequence of the wine yeast VIN7 reveals an allotriploid hybrid genome with Saccharomyces cerevisiae and Saccharomyces kudriavzevii origins.</title>
        <authorList>
            <person name="Borneman A.R."/>
            <person name="Desany B.A."/>
            <person name="Riches D."/>
            <person name="Affourtit J.P."/>
            <person name="Forgan A.H."/>
            <person name="Pretorius I.S."/>
            <person name="Egholm M."/>
            <person name="Chambers P.J."/>
        </authorList>
    </citation>
    <scope>NUCLEOTIDE SEQUENCE [LARGE SCALE GENOMIC DNA]</scope>
    <source>
        <strain evidence="5 6">VIN7</strain>
    </source>
</reference>
<keyword evidence="2" id="KW-0521">NADP</keyword>
<dbReference type="PRINTS" id="PR00081">
    <property type="entry name" value="GDHRDH"/>
</dbReference>
<comment type="similarity">
    <text evidence="1 4">Belongs to the short-chain dehydrogenases/reductases (SDR) family.</text>
</comment>
<comment type="caution">
    <text evidence="5">The sequence shown here is derived from an EMBL/GenBank/DDBJ whole genome shotgun (WGS) entry which is preliminary data.</text>
</comment>
<keyword evidence="6" id="KW-1185">Reference proteome</keyword>
<dbReference type="EMBL" id="AGVY01000261">
    <property type="protein sequence ID" value="EHN01842.1"/>
    <property type="molecule type" value="Genomic_DNA"/>
</dbReference>
<organism evidence="5 6">
    <name type="scientific">Saccharomyces cerevisiae x Saccharomyces kudriavzevii (strain VIN7)</name>
    <name type="common">Yeast</name>
    <dbReference type="NCBI Taxonomy" id="1095631"/>
    <lineage>
        <taxon>Eukaryota</taxon>
        <taxon>Fungi</taxon>
        <taxon>Dikarya</taxon>
        <taxon>Ascomycota</taxon>
        <taxon>Saccharomycotina</taxon>
        <taxon>Saccharomycetes</taxon>
        <taxon>Saccharomycetales</taxon>
        <taxon>Saccharomycetaceae</taxon>
        <taxon>Saccharomyces</taxon>
    </lineage>
</organism>
<dbReference type="Pfam" id="PF00106">
    <property type="entry name" value="adh_short"/>
    <property type="match status" value="1"/>
</dbReference>
<dbReference type="PANTHER" id="PTHR43008">
    <property type="entry name" value="BENZIL REDUCTASE"/>
    <property type="match status" value="1"/>
</dbReference>
<dbReference type="PANTHER" id="PTHR43008:SF8">
    <property type="entry name" value="BENZIL REDUCTASE ((S)-BENZOIN FORMING) IRC24"/>
    <property type="match status" value="1"/>
</dbReference>
<dbReference type="HOGENOM" id="CLU_010194_2_11_1"/>
<dbReference type="InterPro" id="IPR036291">
    <property type="entry name" value="NAD(P)-bd_dom_sf"/>
</dbReference>
<dbReference type="InterPro" id="IPR002347">
    <property type="entry name" value="SDR_fam"/>
</dbReference>
<dbReference type="FunFam" id="3.40.50.720:FF:000281">
    <property type="entry name" value="Uncharacterized oxidoreductase YIR035C"/>
    <property type="match status" value="1"/>
</dbReference>
<gene>
    <name evidence="5" type="ORF">VIN7_7851</name>
</gene>
<dbReference type="AlphaFoldDB" id="H0GWI1"/>
<accession>H0GWI1</accession>
<dbReference type="InterPro" id="IPR020904">
    <property type="entry name" value="Sc_DH/Rdtase_CS"/>
</dbReference>
<dbReference type="SUPFAM" id="SSF51735">
    <property type="entry name" value="NAD(P)-binding Rossmann-fold domains"/>
    <property type="match status" value="1"/>
</dbReference>
<evidence type="ECO:0000256" key="2">
    <source>
        <dbReference type="ARBA" id="ARBA00022857"/>
    </source>
</evidence>
<dbReference type="Proteomes" id="UP000009009">
    <property type="component" value="Unassembled WGS sequence"/>
</dbReference>
<dbReference type="CDD" id="cd05367">
    <property type="entry name" value="SPR-like_SDR_c"/>
    <property type="match status" value="1"/>
</dbReference>
<dbReference type="PROSITE" id="PS00061">
    <property type="entry name" value="ADH_SHORT"/>
    <property type="match status" value="1"/>
</dbReference>
<name>H0GWI1_SACCK</name>
<proteinExistence type="inferred from homology"/>